<keyword evidence="2 5" id="KW-0812">Transmembrane</keyword>
<evidence type="ECO:0000256" key="3">
    <source>
        <dbReference type="ARBA" id="ARBA00022989"/>
    </source>
</evidence>
<dbReference type="NCBIfam" id="TIGR03057">
    <property type="entry name" value="xxxLxxG_by_4"/>
    <property type="match status" value="2"/>
</dbReference>
<keyword evidence="3 5" id="KW-1133">Transmembrane helix</keyword>
<dbReference type="NCBIfam" id="TIGR03061">
    <property type="entry name" value="pip_yhgE_Nterm"/>
    <property type="match status" value="1"/>
</dbReference>
<dbReference type="SUPFAM" id="SSF58104">
    <property type="entry name" value="Methyl-accepting chemotaxis protein (MCP) signaling domain"/>
    <property type="match status" value="1"/>
</dbReference>
<evidence type="ECO:0000256" key="2">
    <source>
        <dbReference type="ARBA" id="ARBA00022692"/>
    </source>
</evidence>
<protein>
    <recommendedName>
        <fullName evidence="8">DUF3533 domain-containing protein</fullName>
    </recommendedName>
</protein>
<dbReference type="InterPro" id="IPR051328">
    <property type="entry name" value="T7SS_ABC-Transporter"/>
</dbReference>
<evidence type="ECO:0000313" key="7">
    <source>
        <dbReference type="Proteomes" id="UP001157069"/>
    </source>
</evidence>
<evidence type="ECO:0000256" key="1">
    <source>
        <dbReference type="ARBA" id="ARBA00004141"/>
    </source>
</evidence>
<dbReference type="PANTHER" id="PTHR43077:SF10">
    <property type="entry name" value="TRANSPORT PERMEASE PROTEIN"/>
    <property type="match status" value="1"/>
</dbReference>
<keyword evidence="7" id="KW-1185">Reference proteome</keyword>
<feature type="transmembrane region" description="Helical" evidence="5">
    <location>
        <begin position="21"/>
        <end position="42"/>
    </location>
</feature>
<dbReference type="Proteomes" id="UP001157069">
    <property type="component" value="Unassembled WGS sequence"/>
</dbReference>
<keyword evidence="4 5" id="KW-0472">Membrane</keyword>
<organism evidence="6 7">
    <name type="scientific">Homoserinibacter gongjuensis</name>
    <dbReference type="NCBI Taxonomy" id="1162968"/>
    <lineage>
        <taxon>Bacteria</taxon>
        <taxon>Bacillati</taxon>
        <taxon>Actinomycetota</taxon>
        <taxon>Actinomycetes</taxon>
        <taxon>Micrococcales</taxon>
        <taxon>Microbacteriaceae</taxon>
        <taxon>Homoserinibacter</taxon>
    </lineage>
</organism>
<evidence type="ECO:0000313" key="6">
    <source>
        <dbReference type="EMBL" id="GMA89810.1"/>
    </source>
</evidence>
<dbReference type="RefSeq" id="WP_284297257.1">
    <property type="nucleotide sequence ID" value="NZ_BSVA01000001.1"/>
</dbReference>
<sequence>MIPHDLASAARPLGRRRWVRVLAIVAAAVVPLAFAGLTMAALSDTENGLDRIPAAIVNHDEMVTQTADDGTETPVLAGRLLVTELTGKDSPGMNWQLSNAEEAADKLAAGEVYAVLTIPSDFSSSVVSLSSTDPVQAQLKLETDDAHSYLAGAVAQSLGDGMVRAFGSELTKQYIAGIYTQFGSVGEAFTQAADGATQLADGAAQAASGAQQYADGVGQYTGGVSSLASGLAQLNSGAAGLDALSTNVSAYTGGVSQLAAGIAEQTAILADPGADPIAQATALATLQAYSTNLSKAAAGERRS</sequence>
<proteinExistence type="predicted"/>
<dbReference type="EMBL" id="BSVA01000001">
    <property type="protein sequence ID" value="GMA89810.1"/>
    <property type="molecule type" value="Genomic_DNA"/>
</dbReference>
<comment type="subcellular location">
    <subcellularLocation>
        <location evidence="1">Membrane</location>
        <topology evidence="1">Multi-pass membrane protein</topology>
    </subcellularLocation>
</comment>
<dbReference type="InterPro" id="IPR023908">
    <property type="entry name" value="xxxLxxG_rpt"/>
</dbReference>
<dbReference type="PANTHER" id="PTHR43077">
    <property type="entry name" value="TRANSPORT PERMEASE YVFS-RELATED"/>
    <property type="match status" value="1"/>
</dbReference>
<accession>A0ABQ6JRE0</accession>
<gene>
    <name evidence="6" type="ORF">GCM10025869_03390</name>
</gene>
<name>A0ABQ6JRE0_9MICO</name>
<dbReference type="InterPro" id="IPR017500">
    <property type="entry name" value="Phage_infect_YhgE_N"/>
</dbReference>
<evidence type="ECO:0000256" key="4">
    <source>
        <dbReference type="ARBA" id="ARBA00023136"/>
    </source>
</evidence>
<evidence type="ECO:0000256" key="5">
    <source>
        <dbReference type="SAM" id="Phobius"/>
    </source>
</evidence>
<evidence type="ECO:0008006" key="8">
    <source>
        <dbReference type="Google" id="ProtNLM"/>
    </source>
</evidence>
<reference evidence="7" key="1">
    <citation type="journal article" date="2019" name="Int. J. Syst. Evol. Microbiol.">
        <title>The Global Catalogue of Microorganisms (GCM) 10K type strain sequencing project: providing services to taxonomists for standard genome sequencing and annotation.</title>
        <authorList>
            <consortium name="The Broad Institute Genomics Platform"/>
            <consortium name="The Broad Institute Genome Sequencing Center for Infectious Disease"/>
            <person name="Wu L."/>
            <person name="Ma J."/>
        </authorList>
    </citation>
    <scope>NUCLEOTIDE SEQUENCE [LARGE SCALE GENOMIC DNA]</scope>
    <source>
        <strain evidence="7">NBRC 108755</strain>
    </source>
</reference>
<comment type="caution">
    <text evidence="6">The sequence shown here is derived from an EMBL/GenBank/DDBJ whole genome shotgun (WGS) entry which is preliminary data.</text>
</comment>
<dbReference type="Gene3D" id="3.40.1710.10">
    <property type="entry name" value="abc type-2 transporter like domain"/>
    <property type="match status" value="1"/>
</dbReference>